<dbReference type="EMBL" id="JBHSLF010000014">
    <property type="protein sequence ID" value="MFC5343472.1"/>
    <property type="molecule type" value="Genomic_DNA"/>
</dbReference>
<protein>
    <submittedName>
        <fullName evidence="1">DUF3224 domain-containing protein</fullName>
    </submittedName>
</protein>
<comment type="caution">
    <text evidence="1">The sequence shown here is derived from an EMBL/GenBank/DDBJ whole genome shotgun (WGS) entry which is preliminary data.</text>
</comment>
<dbReference type="InterPro" id="IPR021607">
    <property type="entry name" value="DUF3224"/>
</dbReference>
<name>A0ABW0FS15_9CAUL</name>
<sequence length="166" mass="17022">MRTLTFRGYLAMAVVGLLVAVGWMAAGTVRAQEAGVRHATGTFEVSVTPADPEVKEAGLGLSRYSLSKTFTGGMSGVSVGQMLAGGPSDDVGTYVALERFVGTLDGREGAFLLAHRGDMNAGGYTLSITVVPNSGTGALEGISGDFALTIAGGEHSYDLSYSLPPE</sequence>
<keyword evidence="2" id="KW-1185">Reference proteome</keyword>
<dbReference type="Pfam" id="PF11528">
    <property type="entry name" value="DUF3224"/>
    <property type="match status" value="1"/>
</dbReference>
<gene>
    <name evidence="1" type="ORF">ACFPIE_06055</name>
</gene>
<dbReference type="InterPro" id="IPR023159">
    <property type="entry name" value="SO1590-like_sf"/>
</dbReference>
<reference evidence="2" key="1">
    <citation type="journal article" date="2019" name="Int. J. Syst. Evol. Microbiol.">
        <title>The Global Catalogue of Microorganisms (GCM) 10K type strain sequencing project: providing services to taxonomists for standard genome sequencing and annotation.</title>
        <authorList>
            <consortium name="The Broad Institute Genomics Platform"/>
            <consortium name="The Broad Institute Genome Sequencing Center for Infectious Disease"/>
            <person name="Wu L."/>
            <person name="Ma J."/>
        </authorList>
    </citation>
    <scope>NUCLEOTIDE SEQUENCE [LARGE SCALE GENOMIC DNA]</scope>
    <source>
        <strain evidence="2">JCM 12125</strain>
    </source>
</reference>
<organism evidence="1 2">
    <name type="scientific">Brevundimonas staleyi</name>
    <dbReference type="NCBI Taxonomy" id="74326"/>
    <lineage>
        <taxon>Bacteria</taxon>
        <taxon>Pseudomonadati</taxon>
        <taxon>Pseudomonadota</taxon>
        <taxon>Alphaproteobacteria</taxon>
        <taxon>Caulobacterales</taxon>
        <taxon>Caulobacteraceae</taxon>
        <taxon>Brevundimonas</taxon>
    </lineage>
</organism>
<dbReference type="Proteomes" id="UP001596152">
    <property type="component" value="Unassembled WGS sequence"/>
</dbReference>
<proteinExistence type="predicted"/>
<evidence type="ECO:0000313" key="2">
    <source>
        <dbReference type="Proteomes" id="UP001596152"/>
    </source>
</evidence>
<dbReference type="RefSeq" id="WP_374039259.1">
    <property type="nucleotide sequence ID" value="NZ_CP169082.1"/>
</dbReference>
<dbReference type="Gene3D" id="2.40.350.10">
    <property type="entry name" value="SO1590-like"/>
    <property type="match status" value="1"/>
</dbReference>
<accession>A0ABW0FS15</accession>
<dbReference type="SUPFAM" id="SSF159238">
    <property type="entry name" value="SO1590-like"/>
    <property type="match status" value="1"/>
</dbReference>
<evidence type="ECO:0000313" key="1">
    <source>
        <dbReference type="EMBL" id="MFC5343472.1"/>
    </source>
</evidence>